<proteinExistence type="predicted"/>
<evidence type="ECO:0000256" key="2">
    <source>
        <dbReference type="SAM" id="MobiDB-lite"/>
    </source>
</evidence>
<evidence type="ECO:0000256" key="1">
    <source>
        <dbReference type="SAM" id="Coils"/>
    </source>
</evidence>
<feature type="compositionally biased region" description="Low complexity" evidence="2">
    <location>
        <begin position="1"/>
        <end position="20"/>
    </location>
</feature>
<feature type="compositionally biased region" description="Low complexity" evidence="2">
    <location>
        <begin position="231"/>
        <end position="241"/>
    </location>
</feature>
<dbReference type="OrthoDB" id="2555519at2759"/>
<feature type="compositionally biased region" description="Basic and acidic residues" evidence="2">
    <location>
        <begin position="619"/>
        <end position="645"/>
    </location>
</feature>
<accession>A0A9W8YYQ3</accession>
<feature type="compositionally biased region" description="Polar residues" evidence="2">
    <location>
        <begin position="155"/>
        <end position="172"/>
    </location>
</feature>
<feature type="compositionally biased region" description="Acidic residues" evidence="2">
    <location>
        <begin position="599"/>
        <end position="618"/>
    </location>
</feature>
<feature type="compositionally biased region" description="Polar residues" evidence="2">
    <location>
        <begin position="180"/>
        <end position="194"/>
    </location>
</feature>
<feature type="compositionally biased region" description="Acidic residues" evidence="2">
    <location>
        <begin position="475"/>
        <end position="495"/>
    </location>
</feature>
<dbReference type="Proteomes" id="UP001140453">
    <property type="component" value="Unassembled WGS sequence"/>
</dbReference>
<feature type="region of interest" description="Disordered" evidence="2">
    <location>
        <begin position="1"/>
        <end position="322"/>
    </location>
</feature>
<keyword evidence="1" id="KW-0175">Coiled coil</keyword>
<feature type="region of interest" description="Disordered" evidence="2">
    <location>
        <begin position="367"/>
        <end position="393"/>
    </location>
</feature>
<reference evidence="3" key="1">
    <citation type="submission" date="2022-10" db="EMBL/GenBank/DDBJ databases">
        <title>Tapping the CABI collections for fungal endophytes: first genome assemblies for Collariella, Neodidymelliopsis, Ascochyta clinopodiicola, Didymella pomorum, Didymosphaeria variabile, Neocosmospora piperis and Neocucurbitaria cava.</title>
        <authorList>
            <person name="Hill R."/>
        </authorList>
    </citation>
    <scope>NUCLEOTIDE SEQUENCE</scope>
    <source>
        <strain evidence="3">IMI 355082</strain>
    </source>
</reference>
<dbReference type="AlphaFoldDB" id="A0A9W8YYQ3"/>
<protein>
    <submittedName>
        <fullName evidence="3">Uncharacterized protein</fullName>
    </submittedName>
</protein>
<comment type="caution">
    <text evidence="3">The sequence shown here is derived from an EMBL/GenBank/DDBJ whole genome shotgun (WGS) entry which is preliminary data.</text>
</comment>
<dbReference type="EMBL" id="JAPEVB010000002">
    <property type="protein sequence ID" value="KAJ4393888.1"/>
    <property type="molecule type" value="Genomic_DNA"/>
</dbReference>
<evidence type="ECO:0000313" key="4">
    <source>
        <dbReference type="Proteomes" id="UP001140453"/>
    </source>
</evidence>
<dbReference type="PANTHER" id="PTHR38701">
    <property type="entry name" value="CHROMOSOME 8, WHOLE GENOME SHOTGUN SEQUENCE"/>
    <property type="match status" value="1"/>
</dbReference>
<feature type="compositionally biased region" description="Polar residues" evidence="2">
    <location>
        <begin position="284"/>
        <end position="296"/>
    </location>
</feature>
<gene>
    <name evidence="3" type="ORF">N0V93_003104</name>
</gene>
<feature type="compositionally biased region" description="Low complexity" evidence="2">
    <location>
        <begin position="195"/>
        <end position="206"/>
    </location>
</feature>
<organism evidence="3 4">
    <name type="scientific">Gnomoniopsis smithogilvyi</name>
    <dbReference type="NCBI Taxonomy" id="1191159"/>
    <lineage>
        <taxon>Eukaryota</taxon>
        <taxon>Fungi</taxon>
        <taxon>Dikarya</taxon>
        <taxon>Ascomycota</taxon>
        <taxon>Pezizomycotina</taxon>
        <taxon>Sordariomycetes</taxon>
        <taxon>Sordariomycetidae</taxon>
        <taxon>Diaporthales</taxon>
        <taxon>Gnomoniaceae</taxon>
        <taxon>Gnomoniopsis</taxon>
    </lineage>
</organism>
<feature type="compositionally biased region" description="Polar residues" evidence="2">
    <location>
        <begin position="87"/>
        <end position="111"/>
    </location>
</feature>
<keyword evidence="4" id="KW-1185">Reference proteome</keyword>
<dbReference type="PANTHER" id="PTHR38701:SF1">
    <property type="entry name" value="UP-REGULATED DURING SEPTATION PROTEIN 1 DOMAIN-CONTAINING PROTEIN"/>
    <property type="match status" value="1"/>
</dbReference>
<sequence>MPYDRSNPMASSSSRSQPQAPTLAKRTPVAPKLAAKSTAPHAAQRQTVTVAAPVPRRAAVRSESALSGHGSSGSLNAAYASPVAKLVQSNATPRSGSRQSRLSSANTSPNLADSPADNWDNRSGLGISAGVPEPPRSVPNTGNRDSKFFYASDASKGTQSHPPARAPTSQPRGPTFFYANGNNLPPQTSSPNMVSSPLLSPTLAASPPDPVASKFMYANGTPDLKPSLMNSSTGSAVSSSSRAPLVRAGSGPQREPSPSKPMSQPHLPTPSAPGPSIAERRSVFASTPQLGQNSPNLRRISADAPPRKSSGHSRSGSLVAEPPSVTRILAASPPNVSPLPSPLAFTNPGLSMASVLEAAEAFDDHDDTSSLVSSVTSPKSATGSGSGSGTADPLTELVANARRERKVQDLQITNASLEAINRTLERQLRKQTNELRRFKRLSRAGRLAGSRVVSDATSASETAEGPLNQLNLSDLSEEDSELDPLDDDLESELSESDSTGSAEASPITMASRDVRHRRQDEKRLQVDLSKHRQLLVDSQRMNQSIKRCLGWTEELISEGRRALAYQVRVSEVDIGGRGTEEEKPYIYDGPALWEHQGSEVDEGDLTTSEDGDMNGDADDTMKLRIERLRPSDDVDGPKNAQDRDSGIVLAGDAA</sequence>
<feature type="compositionally biased region" description="Low complexity" evidence="2">
    <location>
        <begin position="369"/>
        <end position="383"/>
    </location>
</feature>
<feature type="region of interest" description="Disordered" evidence="2">
    <location>
        <begin position="592"/>
        <end position="654"/>
    </location>
</feature>
<feature type="compositionally biased region" description="Low complexity" evidence="2">
    <location>
        <begin position="47"/>
        <end position="78"/>
    </location>
</feature>
<name>A0A9W8YYQ3_9PEZI</name>
<feature type="region of interest" description="Disordered" evidence="2">
    <location>
        <begin position="449"/>
        <end position="523"/>
    </location>
</feature>
<evidence type="ECO:0000313" key="3">
    <source>
        <dbReference type="EMBL" id="KAJ4393888.1"/>
    </source>
</evidence>
<feature type="coiled-coil region" evidence="1">
    <location>
        <begin position="407"/>
        <end position="441"/>
    </location>
</feature>